<dbReference type="Gene3D" id="1.10.10.10">
    <property type="entry name" value="Winged helix-like DNA-binding domain superfamily/Winged helix DNA-binding domain"/>
    <property type="match status" value="1"/>
</dbReference>
<gene>
    <name evidence="6" type="ORF">UQ64_06990</name>
</gene>
<accession>A0A0W1B2V8</accession>
<dbReference type="GO" id="GO:0003677">
    <property type="term" value="F:DNA binding"/>
    <property type="evidence" value="ECO:0007669"/>
    <property type="project" value="UniProtKB-KW"/>
</dbReference>
<comment type="caution">
    <text evidence="6">The sequence shown here is derived from an EMBL/GenBank/DDBJ whole genome shotgun (WGS) entry which is preliminary data.</text>
</comment>
<name>A0A0W1B2V8_9BACL</name>
<dbReference type="InterPro" id="IPR036388">
    <property type="entry name" value="WH-like_DNA-bd_sf"/>
</dbReference>
<sequence>MDLKTMKTFQTIVISGSFNRAAEALNYAQSTVTMQIQRLESDLGCQLLERGKQISLTEAGRLFYEQSLHIVKDMERLQSRLADLKIGEAGNVRIGITDPTASYRLPQLLSRFMTQFPKVKVSVEIAGTAALSELLLRGEIDMAVCSAPELGKELYFEPLFTEEFVLLMPEEHPLASKENITPEDLQAHRLLITAVNCPYRKKLESVLQESGGPPLDTMEIGSMTALKYFVESGLGVALVPEIVLNPVPAGTVVRKLEGKVIDMTCGILCKLSDYPLKLASSRLYHFLKQELTATRIF</sequence>
<keyword evidence="2" id="KW-0805">Transcription regulation</keyword>
<dbReference type="EMBL" id="LCZJ02000016">
    <property type="protein sequence ID" value="KTD87856.1"/>
    <property type="molecule type" value="Genomic_DNA"/>
</dbReference>
<dbReference type="InterPro" id="IPR050950">
    <property type="entry name" value="HTH-type_LysR_regulators"/>
</dbReference>
<dbReference type="PRINTS" id="PR00039">
    <property type="entry name" value="HTHLYSR"/>
</dbReference>
<dbReference type="InterPro" id="IPR000847">
    <property type="entry name" value="LysR_HTH_N"/>
</dbReference>
<protein>
    <submittedName>
        <fullName evidence="6">Transcriptional regulator</fullName>
    </submittedName>
</protein>
<keyword evidence="4" id="KW-0804">Transcription</keyword>
<evidence type="ECO:0000256" key="3">
    <source>
        <dbReference type="ARBA" id="ARBA00023125"/>
    </source>
</evidence>
<dbReference type="RefSeq" id="WP_060622171.1">
    <property type="nucleotide sequence ID" value="NZ_LCZJ02000016.1"/>
</dbReference>
<dbReference type="PANTHER" id="PTHR30419">
    <property type="entry name" value="HTH-TYPE TRANSCRIPTIONAL REGULATOR YBHD"/>
    <property type="match status" value="1"/>
</dbReference>
<dbReference type="FunFam" id="1.10.10.10:FF:000001">
    <property type="entry name" value="LysR family transcriptional regulator"/>
    <property type="match status" value="1"/>
</dbReference>
<dbReference type="InterPro" id="IPR005119">
    <property type="entry name" value="LysR_subst-bd"/>
</dbReference>
<dbReference type="PROSITE" id="PS50931">
    <property type="entry name" value="HTH_LYSR"/>
    <property type="match status" value="1"/>
</dbReference>
<dbReference type="Proteomes" id="UP000054709">
    <property type="component" value="Unassembled WGS sequence"/>
</dbReference>
<organism evidence="6 7">
    <name type="scientific">Paenibacillus etheri</name>
    <dbReference type="NCBI Taxonomy" id="1306852"/>
    <lineage>
        <taxon>Bacteria</taxon>
        <taxon>Bacillati</taxon>
        <taxon>Bacillota</taxon>
        <taxon>Bacilli</taxon>
        <taxon>Bacillales</taxon>
        <taxon>Paenibacillaceae</taxon>
        <taxon>Paenibacillus</taxon>
    </lineage>
</organism>
<evidence type="ECO:0000313" key="6">
    <source>
        <dbReference type="EMBL" id="KTD87856.1"/>
    </source>
</evidence>
<dbReference type="Pfam" id="PF00126">
    <property type="entry name" value="HTH_1"/>
    <property type="match status" value="1"/>
</dbReference>
<evidence type="ECO:0000313" key="7">
    <source>
        <dbReference type="Proteomes" id="UP000054709"/>
    </source>
</evidence>
<feature type="domain" description="HTH lysR-type" evidence="5">
    <location>
        <begin position="1"/>
        <end position="57"/>
    </location>
</feature>
<proteinExistence type="inferred from homology"/>
<reference evidence="6 7" key="1">
    <citation type="journal article" date="2015" name="Int. Biodeterior. Biodegradation">
        <title>Physiological and genetic screening methods for the isolation of methyl tert-butyl ether-degrading bacteria for bioremediation purposes.</title>
        <authorList>
            <person name="Guisado I.M."/>
            <person name="Purswani J."/>
            <person name="Gonzalez Lopez J."/>
            <person name="Pozo C."/>
        </authorList>
    </citation>
    <scope>NUCLEOTIDE SEQUENCE [LARGE SCALE GENOMIC DNA]</scope>
    <source>
        <strain evidence="6 7">SH7</strain>
    </source>
</reference>
<evidence type="ECO:0000256" key="2">
    <source>
        <dbReference type="ARBA" id="ARBA00023015"/>
    </source>
</evidence>
<dbReference type="GO" id="GO:0003700">
    <property type="term" value="F:DNA-binding transcription factor activity"/>
    <property type="evidence" value="ECO:0007669"/>
    <property type="project" value="InterPro"/>
</dbReference>
<dbReference type="Pfam" id="PF03466">
    <property type="entry name" value="LysR_substrate"/>
    <property type="match status" value="1"/>
</dbReference>
<dbReference type="SUPFAM" id="SSF53850">
    <property type="entry name" value="Periplasmic binding protein-like II"/>
    <property type="match status" value="1"/>
</dbReference>
<dbReference type="SUPFAM" id="SSF46785">
    <property type="entry name" value="Winged helix' DNA-binding domain"/>
    <property type="match status" value="1"/>
</dbReference>
<dbReference type="GO" id="GO:0005829">
    <property type="term" value="C:cytosol"/>
    <property type="evidence" value="ECO:0007669"/>
    <property type="project" value="TreeGrafter"/>
</dbReference>
<dbReference type="PANTHER" id="PTHR30419:SF25">
    <property type="entry name" value="HTH-TYPE TRANSCRIPTIONAL REGULATOR YTLI"/>
    <property type="match status" value="1"/>
</dbReference>
<dbReference type="CDD" id="cd05466">
    <property type="entry name" value="PBP2_LTTR_substrate"/>
    <property type="match status" value="1"/>
</dbReference>
<keyword evidence="7" id="KW-1185">Reference proteome</keyword>
<dbReference type="InterPro" id="IPR036390">
    <property type="entry name" value="WH_DNA-bd_sf"/>
</dbReference>
<keyword evidence="3" id="KW-0238">DNA-binding</keyword>
<dbReference type="AlphaFoldDB" id="A0A0W1B2V8"/>
<comment type="similarity">
    <text evidence="1">Belongs to the LysR transcriptional regulatory family.</text>
</comment>
<evidence type="ECO:0000256" key="4">
    <source>
        <dbReference type="ARBA" id="ARBA00023163"/>
    </source>
</evidence>
<dbReference type="Gene3D" id="3.40.190.10">
    <property type="entry name" value="Periplasmic binding protein-like II"/>
    <property type="match status" value="2"/>
</dbReference>
<dbReference type="OrthoDB" id="9803735at2"/>
<evidence type="ECO:0000259" key="5">
    <source>
        <dbReference type="PROSITE" id="PS50931"/>
    </source>
</evidence>
<evidence type="ECO:0000256" key="1">
    <source>
        <dbReference type="ARBA" id="ARBA00009437"/>
    </source>
</evidence>